<dbReference type="Pfam" id="PF13271">
    <property type="entry name" value="DUF4062"/>
    <property type="match status" value="1"/>
</dbReference>
<dbReference type="InterPro" id="IPR025139">
    <property type="entry name" value="DUF4062"/>
</dbReference>
<dbReference type="InterPro" id="IPR051191">
    <property type="entry name" value="DCAF12"/>
</dbReference>
<dbReference type="Proteomes" id="UP001528411">
    <property type="component" value="Unassembled WGS sequence"/>
</dbReference>
<evidence type="ECO:0000259" key="2">
    <source>
        <dbReference type="Pfam" id="PF13271"/>
    </source>
</evidence>
<evidence type="ECO:0000313" key="3">
    <source>
        <dbReference type="EMBL" id="MDC2890456.1"/>
    </source>
</evidence>
<dbReference type="RefSeq" id="WP_272181652.1">
    <property type="nucleotide sequence ID" value="NZ_JAQOMS010000002.1"/>
</dbReference>
<protein>
    <submittedName>
        <fullName evidence="3">DUF4062 domain-containing protein</fullName>
    </submittedName>
</protein>
<accession>A0ABT5FGB6</accession>
<organism evidence="3 4">
    <name type="scientific">Psychrosphaera algicola</name>
    <dbReference type="NCBI Taxonomy" id="3023714"/>
    <lineage>
        <taxon>Bacteria</taxon>
        <taxon>Pseudomonadati</taxon>
        <taxon>Pseudomonadota</taxon>
        <taxon>Gammaproteobacteria</taxon>
        <taxon>Alteromonadales</taxon>
        <taxon>Pseudoalteromonadaceae</taxon>
        <taxon>Psychrosphaera</taxon>
    </lineage>
</organism>
<name>A0ABT5FGB6_9GAMM</name>
<proteinExistence type="predicted"/>
<dbReference type="PANTHER" id="PTHR19860:SF40">
    <property type="entry name" value="WD40 REPEAT-CONTAINING PROTEIN"/>
    <property type="match status" value="1"/>
</dbReference>
<dbReference type="PANTHER" id="PTHR19860">
    <property type="entry name" value="DDB1- AND CUL4-ASSOCIATED FACTOR 12-RELATED"/>
    <property type="match status" value="1"/>
</dbReference>
<sequence>MLYNPYEIRVFLSSTFEDMTEERNALRLEVFPELENLCQTHGLSFRVIDLNWGVTPEQVEQGLTIEHCLTEIENSTNSKIFFINIIGDRYGWVPRLDEVDIKKYTENSTSQLAAKIRTYLERRISITHMEIEHAIENAISHEQLLFYFRKPDDSYILKQLSPRRGESSFNSLIREKNVYKQRDQLEKLKAELAMDKYVSPHSYETPDELVTLISEHLTEEIHKFISTANNTSDINKYQIVEKLKRKRISHGIIHPHFYGYGSDNILKKINSEQYSIIGIEGNSGYGATTFLAHMANVLEIFFQIR</sequence>
<keyword evidence="1" id="KW-0677">Repeat</keyword>
<comment type="caution">
    <text evidence="3">The sequence shown here is derived from an EMBL/GenBank/DDBJ whole genome shotgun (WGS) entry which is preliminary data.</text>
</comment>
<dbReference type="EMBL" id="JAQOMS010000002">
    <property type="protein sequence ID" value="MDC2890456.1"/>
    <property type="molecule type" value="Genomic_DNA"/>
</dbReference>
<reference evidence="3 4" key="1">
    <citation type="submission" date="2023-01" db="EMBL/GenBank/DDBJ databases">
        <title>Psychrosphaera sp. nov., isolated from marine algae.</title>
        <authorList>
            <person name="Bayburt H."/>
            <person name="Choi B.J."/>
            <person name="Kim J.M."/>
            <person name="Choi D.G."/>
            <person name="Jeon C.O."/>
        </authorList>
    </citation>
    <scope>NUCLEOTIDE SEQUENCE [LARGE SCALE GENOMIC DNA]</scope>
    <source>
        <strain evidence="3 4">G1-22</strain>
    </source>
</reference>
<feature type="domain" description="DUF4062" evidence="2">
    <location>
        <begin position="9"/>
        <end position="131"/>
    </location>
</feature>
<evidence type="ECO:0000256" key="1">
    <source>
        <dbReference type="ARBA" id="ARBA00022737"/>
    </source>
</evidence>
<gene>
    <name evidence="3" type="ORF">PN838_18980</name>
</gene>
<evidence type="ECO:0000313" key="4">
    <source>
        <dbReference type="Proteomes" id="UP001528411"/>
    </source>
</evidence>
<keyword evidence="4" id="KW-1185">Reference proteome</keyword>